<protein>
    <submittedName>
        <fullName evidence="1">Superoxide dismutase</fullName>
    </submittedName>
</protein>
<proteinExistence type="predicted"/>
<dbReference type="EMBL" id="JPVP01000060">
    <property type="protein sequence ID" value="KGR82251.1"/>
    <property type="molecule type" value="Genomic_DNA"/>
</dbReference>
<evidence type="ECO:0000313" key="2">
    <source>
        <dbReference type="Proteomes" id="UP000030437"/>
    </source>
</evidence>
<dbReference type="RefSeq" id="WP_036159564.1">
    <property type="nucleotide sequence ID" value="NZ_AVCX01000001.1"/>
</dbReference>
<accession>A0A0A3IBU5</accession>
<reference evidence="1 2" key="1">
    <citation type="submission" date="2014-02" db="EMBL/GenBank/DDBJ databases">
        <title>Draft genome sequence of Lysinibacillus odysseyi NBRC 100172.</title>
        <authorList>
            <person name="Zhang F."/>
            <person name="Wang G."/>
            <person name="Zhang L."/>
        </authorList>
    </citation>
    <scope>NUCLEOTIDE SEQUENCE [LARGE SCALE GENOMIC DNA]</scope>
    <source>
        <strain evidence="1 2">NBRC 100172</strain>
    </source>
</reference>
<gene>
    <name evidence="1" type="ORF">CD32_23540</name>
</gene>
<name>A0A0A3IBU5_9BACI</name>
<comment type="caution">
    <text evidence="1">The sequence shown here is derived from an EMBL/GenBank/DDBJ whole genome shotgun (WGS) entry which is preliminary data.</text>
</comment>
<dbReference type="OrthoDB" id="1079827at2"/>
<dbReference type="eggNOG" id="ENOG5032R3K">
    <property type="taxonomic scope" value="Bacteria"/>
</dbReference>
<dbReference type="AlphaFoldDB" id="A0A0A3IBU5"/>
<organism evidence="1 2">
    <name type="scientific">Lysinibacillus odysseyi 34hs-1 = NBRC 100172</name>
    <dbReference type="NCBI Taxonomy" id="1220589"/>
    <lineage>
        <taxon>Bacteria</taxon>
        <taxon>Bacillati</taxon>
        <taxon>Bacillota</taxon>
        <taxon>Bacilli</taxon>
        <taxon>Bacillales</taxon>
        <taxon>Bacillaceae</taxon>
        <taxon>Lysinibacillus</taxon>
    </lineage>
</organism>
<keyword evidence="2" id="KW-1185">Reference proteome</keyword>
<evidence type="ECO:0000313" key="1">
    <source>
        <dbReference type="EMBL" id="KGR82251.1"/>
    </source>
</evidence>
<dbReference type="Proteomes" id="UP000030437">
    <property type="component" value="Unassembled WGS sequence"/>
</dbReference>
<sequence>MEQKLKFLREYFSDNVKLIPSSEIFNINNETLPSLWVELFSEKNVEKRIDFILSIWKKYVAEELRNTISYLSEHLEEVELMMVDGRYSTLYTIKTDSGKTIFYEGRNPNDLFNNEVLKESWSEIPSSIRTFYENVHNGFYYYASRSMGLVPLENVTYFDDDEWGIIEELEEPIQINLETTFGFFKSGMGGYVAIDTNNCVNDNATLWWTNKEPRYNINFWDVVDEWIVIGFEV</sequence>
<dbReference type="STRING" id="1220589.CD32_23540"/>